<feature type="transmembrane region" description="Helical" evidence="1">
    <location>
        <begin position="12"/>
        <end position="32"/>
    </location>
</feature>
<keyword evidence="1" id="KW-0812">Transmembrane</keyword>
<dbReference type="InterPro" id="IPR002541">
    <property type="entry name" value="Cyt_c_assembly"/>
</dbReference>
<evidence type="ECO:0000313" key="4">
    <source>
        <dbReference type="Proteomes" id="UP000676565"/>
    </source>
</evidence>
<keyword evidence="1" id="KW-0472">Membrane</keyword>
<keyword evidence="1" id="KW-1133">Transmembrane helix</keyword>
<reference evidence="3 4" key="1">
    <citation type="submission" date="2021-04" db="EMBL/GenBank/DDBJ databases">
        <authorList>
            <person name="Ivanova A."/>
        </authorList>
    </citation>
    <scope>NUCLEOTIDE SEQUENCE [LARGE SCALE GENOMIC DNA]</scope>
    <source>
        <strain evidence="3 4">G18</strain>
    </source>
</reference>
<dbReference type="EMBL" id="JAGKQQ010000001">
    <property type="protein sequence ID" value="MBP3960200.1"/>
    <property type="molecule type" value="Genomic_DNA"/>
</dbReference>
<sequence length="278" mass="30516">MTTTEIVKNIHHYCIGLSYLCAFLLEIARLLWPAKGWRITGLAFGAAGLFAHTAYLLVHQPSLAVPYGSVLLLAWVLALFYFYGTVHHAKQAWAVFVLPVVIGLVAMSRILLTAEPEHAAFDIGGWASGERFWGGIHGMLILFASVGVSVSFLASVMYLIQARRLRNKVSPGSVMPMLNLERLEAMNRWWLNFAFPMLTAGLLVGTLLIPNGPSLGDNWFSLKVLSTAGLWLEFLVLLYLRYGVHVPARRLALFSIVAFGLLLVALVASHPFAIGGAK</sequence>
<dbReference type="RefSeq" id="WP_210661321.1">
    <property type="nucleotide sequence ID" value="NZ_JAGKQQ010000001.1"/>
</dbReference>
<name>A0ABS5C3Z2_9BACT</name>
<dbReference type="Pfam" id="PF01578">
    <property type="entry name" value="Cytochrom_C_asm"/>
    <property type="match status" value="1"/>
</dbReference>
<organism evidence="3 4">
    <name type="scientific">Gemmata palustris</name>
    <dbReference type="NCBI Taxonomy" id="2822762"/>
    <lineage>
        <taxon>Bacteria</taxon>
        <taxon>Pseudomonadati</taxon>
        <taxon>Planctomycetota</taxon>
        <taxon>Planctomycetia</taxon>
        <taxon>Gemmatales</taxon>
        <taxon>Gemmataceae</taxon>
        <taxon>Gemmata</taxon>
    </lineage>
</organism>
<feature type="transmembrane region" description="Helical" evidence="1">
    <location>
        <begin position="189"/>
        <end position="208"/>
    </location>
</feature>
<gene>
    <name evidence="3" type="primary">ccsA</name>
    <name evidence="3" type="ORF">J8F10_33655</name>
</gene>
<feature type="transmembrane region" description="Helical" evidence="1">
    <location>
        <begin position="39"/>
        <end position="58"/>
    </location>
</feature>
<feature type="transmembrane region" description="Helical" evidence="1">
    <location>
        <begin position="252"/>
        <end position="274"/>
    </location>
</feature>
<protein>
    <submittedName>
        <fullName evidence="3">Cytochrome c biogenesis protein CcsA</fullName>
    </submittedName>
</protein>
<comment type="caution">
    <text evidence="3">The sequence shown here is derived from an EMBL/GenBank/DDBJ whole genome shotgun (WGS) entry which is preliminary data.</text>
</comment>
<dbReference type="Proteomes" id="UP000676565">
    <property type="component" value="Unassembled WGS sequence"/>
</dbReference>
<feature type="transmembrane region" description="Helical" evidence="1">
    <location>
        <begin position="132"/>
        <end position="160"/>
    </location>
</feature>
<evidence type="ECO:0000259" key="2">
    <source>
        <dbReference type="Pfam" id="PF01578"/>
    </source>
</evidence>
<proteinExistence type="predicted"/>
<feature type="transmembrane region" description="Helical" evidence="1">
    <location>
        <begin position="64"/>
        <end position="83"/>
    </location>
</feature>
<evidence type="ECO:0000256" key="1">
    <source>
        <dbReference type="SAM" id="Phobius"/>
    </source>
</evidence>
<feature type="transmembrane region" description="Helical" evidence="1">
    <location>
        <begin position="92"/>
        <end position="112"/>
    </location>
</feature>
<keyword evidence="4" id="KW-1185">Reference proteome</keyword>
<accession>A0ABS5C3Z2</accession>
<feature type="transmembrane region" description="Helical" evidence="1">
    <location>
        <begin position="220"/>
        <end position="240"/>
    </location>
</feature>
<evidence type="ECO:0000313" key="3">
    <source>
        <dbReference type="EMBL" id="MBP3960200.1"/>
    </source>
</evidence>
<feature type="domain" description="Cytochrome c assembly protein" evidence="2">
    <location>
        <begin position="67"/>
        <end position="266"/>
    </location>
</feature>